<gene>
    <name evidence="4" type="ORF">SAMN04487963_1814</name>
</gene>
<evidence type="ECO:0000256" key="2">
    <source>
        <dbReference type="ARBA" id="ARBA00022679"/>
    </source>
</evidence>
<dbReference type="InterPro" id="IPR029063">
    <property type="entry name" value="SAM-dependent_MTases_sf"/>
</dbReference>
<keyword evidence="3" id="KW-0949">S-adenosyl-L-methionine</keyword>
<dbReference type="CDD" id="cd02440">
    <property type="entry name" value="AdoMet_MTases"/>
    <property type="match status" value="1"/>
</dbReference>
<sequence length="226" mass="24849">MSNRSDQSTDLAQSWIANADVWTATVREGGIESRRLVTDQSIINAVLAQQPRRVLDLGCGEGWLVRALAGQGVDCVGVDGSPRLIDAARSAGGGLFHVCTYSDLADDCSHIGNGFDVVSANFAILHEDVAALLRALRQLLVPRGKVVIQTVHPWSVEGAYCDGWREEDFRNFKGSWQRMPWYFRTLGSWVTVLRDCGYTIIDLVEPLHPNTQSPMSFLVIAESGKC</sequence>
<dbReference type="AlphaFoldDB" id="A0A1I4P5K1"/>
<dbReference type="GO" id="GO:0032259">
    <property type="term" value="P:methylation"/>
    <property type="evidence" value="ECO:0007669"/>
    <property type="project" value="UniProtKB-KW"/>
</dbReference>
<dbReference type="RefSeq" id="WP_092021737.1">
    <property type="nucleotide sequence ID" value="NZ_FOUE01000002.1"/>
</dbReference>
<evidence type="ECO:0000256" key="1">
    <source>
        <dbReference type="ARBA" id="ARBA00022603"/>
    </source>
</evidence>
<dbReference type="STRING" id="488535.SAMN04487963_1814"/>
<dbReference type="Proteomes" id="UP000198519">
    <property type="component" value="Unassembled WGS sequence"/>
</dbReference>
<reference evidence="5" key="1">
    <citation type="submission" date="2016-10" db="EMBL/GenBank/DDBJ databases">
        <authorList>
            <person name="Varghese N."/>
            <person name="Submissions S."/>
        </authorList>
    </citation>
    <scope>NUCLEOTIDE SEQUENCE [LARGE SCALE GENOMIC DNA]</scope>
    <source>
        <strain evidence="5">CGMCC 1.7061</strain>
    </source>
</reference>
<dbReference type="PANTHER" id="PTHR43464">
    <property type="entry name" value="METHYLTRANSFERASE"/>
    <property type="match status" value="1"/>
</dbReference>
<name>A0A1I4P5K1_9GAMM</name>
<dbReference type="Pfam" id="PF13489">
    <property type="entry name" value="Methyltransf_23"/>
    <property type="match status" value="1"/>
</dbReference>
<accession>A0A1I4P5K1</accession>
<dbReference type="OrthoDB" id="9791837at2"/>
<keyword evidence="2 4" id="KW-0808">Transferase</keyword>
<dbReference type="SUPFAM" id="SSF53335">
    <property type="entry name" value="S-adenosyl-L-methionine-dependent methyltransferases"/>
    <property type="match status" value="1"/>
</dbReference>
<keyword evidence="1 4" id="KW-0489">Methyltransferase</keyword>
<keyword evidence="5" id="KW-1185">Reference proteome</keyword>
<evidence type="ECO:0000256" key="3">
    <source>
        <dbReference type="ARBA" id="ARBA00022691"/>
    </source>
</evidence>
<proteinExistence type="predicted"/>
<evidence type="ECO:0000313" key="5">
    <source>
        <dbReference type="Proteomes" id="UP000198519"/>
    </source>
</evidence>
<dbReference type="Gene3D" id="3.40.50.150">
    <property type="entry name" value="Vaccinia Virus protein VP39"/>
    <property type="match status" value="1"/>
</dbReference>
<dbReference type="PANTHER" id="PTHR43464:SF19">
    <property type="entry name" value="UBIQUINONE BIOSYNTHESIS O-METHYLTRANSFERASE, MITOCHONDRIAL"/>
    <property type="match status" value="1"/>
</dbReference>
<evidence type="ECO:0000313" key="4">
    <source>
        <dbReference type="EMBL" id="SFM22915.1"/>
    </source>
</evidence>
<dbReference type="EMBL" id="FOUE01000002">
    <property type="protein sequence ID" value="SFM22915.1"/>
    <property type="molecule type" value="Genomic_DNA"/>
</dbReference>
<organism evidence="4 5">
    <name type="scientific">Marinobacter zhejiangensis</name>
    <dbReference type="NCBI Taxonomy" id="488535"/>
    <lineage>
        <taxon>Bacteria</taxon>
        <taxon>Pseudomonadati</taxon>
        <taxon>Pseudomonadota</taxon>
        <taxon>Gammaproteobacteria</taxon>
        <taxon>Pseudomonadales</taxon>
        <taxon>Marinobacteraceae</taxon>
        <taxon>Marinobacter</taxon>
    </lineage>
</organism>
<dbReference type="GO" id="GO:0008168">
    <property type="term" value="F:methyltransferase activity"/>
    <property type="evidence" value="ECO:0007669"/>
    <property type="project" value="UniProtKB-KW"/>
</dbReference>
<protein>
    <submittedName>
        <fullName evidence="4">Methyltransferase domain-containing protein</fullName>
    </submittedName>
</protein>